<protein>
    <submittedName>
        <fullName evidence="2">Uncharacterized protein</fullName>
    </submittedName>
</protein>
<dbReference type="AlphaFoldDB" id="A0AAD3SUN9"/>
<dbReference type="EMBL" id="BSYO01000018">
    <property type="protein sequence ID" value="GMH17452.1"/>
    <property type="molecule type" value="Genomic_DNA"/>
</dbReference>
<keyword evidence="3" id="KW-1185">Reference proteome</keyword>
<proteinExistence type="predicted"/>
<feature type="transmembrane region" description="Helical" evidence="1">
    <location>
        <begin position="13"/>
        <end position="32"/>
    </location>
</feature>
<name>A0AAD3SUN9_NEPGR</name>
<accession>A0AAD3SUN9</accession>
<evidence type="ECO:0000256" key="1">
    <source>
        <dbReference type="SAM" id="Phobius"/>
    </source>
</evidence>
<keyword evidence="1" id="KW-0472">Membrane</keyword>
<gene>
    <name evidence="2" type="ORF">Nepgr_019293</name>
</gene>
<sequence>MMASDPENVTARWILKILLGVLAVELACLVLYKASSHDSLFLPTSSSSKRKRLSSPSPILARIHSEMQRRRDCRQSTSPQLPPAFGFRRKLIGIFNSVLIVQISPSRSSGLKFLLVATCPEKNNPAPGTVGWGREKRDWTVNAIRRAKSEMVFDGYVLNFK</sequence>
<keyword evidence="1" id="KW-1133">Transmembrane helix</keyword>
<evidence type="ECO:0000313" key="3">
    <source>
        <dbReference type="Proteomes" id="UP001279734"/>
    </source>
</evidence>
<reference evidence="2" key="1">
    <citation type="submission" date="2023-05" db="EMBL/GenBank/DDBJ databases">
        <title>Nepenthes gracilis genome sequencing.</title>
        <authorList>
            <person name="Fukushima K."/>
        </authorList>
    </citation>
    <scope>NUCLEOTIDE SEQUENCE</scope>
    <source>
        <strain evidence="2">SING2019-196</strain>
    </source>
</reference>
<comment type="caution">
    <text evidence="2">The sequence shown here is derived from an EMBL/GenBank/DDBJ whole genome shotgun (WGS) entry which is preliminary data.</text>
</comment>
<organism evidence="2 3">
    <name type="scientific">Nepenthes gracilis</name>
    <name type="common">Slender pitcher plant</name>
    <dbReference type="NCBI Taxonomy" id="150966"/>
    <lineage>
        <taxon>Eukaryota</taxon>
        <taxon>Viridiplantae</taxon>
        <taxon>Streptophyta</taxon>
        <taxon>Embryophyta</taxon>
        <taxon>Tracheophyta</taxon>
        <taxon>Spermatophyta</taxon>
        <taxon>Magnoliopsida</taxon>
        <taxon>eudicotyledons</taxon>
        <taxon>Gunneridae</taxon>
        <taxon>Pentapetalae</taxon>
        <taxon>Caryophyllales</taxon>
        <taxon>Nepenthaceae</taxon>
        <taxon>Nepenthes</taxon>
    </lineage>
</organism>
<keyword evidence="1" id="KW-0812">Transmembrane</keyword>
<dbReference type="Proteomes" id="UP001279734">
    <property type="component" value="Unassembled WGS sequence"/>
</dbReference>
<evidence type="ECO:0000313" key="2">
    <source>
        <dbReference type="EMBL" id="GMH17452.1"/>
    </source>
</evidence>